<evidence type="ECO:0000313" key="3">
    <source>
        <dbReference type="Proteomes" id="UP001610563"/>
    </source>
</evidence>
<keyword evidence="3" id="KW-1185">Reference proteome</keyword>
<protein>
    <submittedName>
        <fullName evidence="2">Uncharacterized protein</fullName>
    </submittedName>
</protein>
<name>A0ABR4GER5_9EURO</name>
<proteinExistence type="predicted"/>
<sequence length="579" mass="65061">MSRLADAASRRPRKFLPEPIETSSRSSKKKESGPSTERQHKNQIEALPESLSNQRNGADRTLHMGGLDSDKKQRSPRKFAPQLMETARHSVRPGKKQLSQPGSLPRPESQSSNDMDIAVDTKPIELASATQESRFSYTSLLRRQEARRHSFRVPDLPAIPSSCSEESKDSASPSLPRSPSAPPRRRAAIPSDAVKQPGDGLEKQFLQYILPFSLQPSETQLKEQALAAFPNEQVYQPVDHFAIDREEEEPPYDAESHIRDPGLQYRIDRRASSADLQLELEYLRRHKEEAGMNRRHYFTTRGGRLSQLNRRTSKGIDRAVARGQPEEAWEIDRPLAQLRQAASPPMLGRDLVFPQSLTPATTISEDSRTHSSNEIHHIFSAFSGLWSANPHTPPQEDCNGLWNGTCKLGRQSTYGNEALIPGLVTPRYAAEPATWRGTADETPKIGGFVRQQVVPSAARNPNEPSDDIDQEFNDRFVTQIYNYLSLGYPSVARYYDCELSKVSGVPVAALRADDLNTDAKGHVAVHDSMRKGSVNGVCMRWTALRLYIQEWARQQPQMSEADPYHETWGVRERKGSWAV</sequence>
<feature type="compositionally biased region" description="Low complexity" evidence="1">
    <location>
        <begin position="160"/>
        <end position="178"/>
    </location>
</feature>
<feature type="region of interest" description="Disordered" evidence="1">
    <location>
        <begin position="152"/>
        <end position="197"/>
    </location>
</feature>
<comment type="caution">
    <text evidence="2">The sequence shown here is derived from an EMBL/GenBank/DDBJ whole genome shotgun (WGS) entry which is preliminary data.</text>
</comment>
<organism evidence="2 3">
    <name type="scientific">Aspergillus keveii</name>
    <dbReference type="NCBI Taxonomy" id="714993"/>
    <lineage>
        <taxon>Eukaryota</taxon>
        <taxon>Fungi</taxon>
        <taxon>Dikarya</taxon>
        <taxon>Ascomycota</taxon>
        <taxon>Pezizomycotina</taxon>
        <taxon>Eurotiomycetes</taxon>
        <taxon>Eurotiomycetidae</taxon>
        <taxon>Eurotiales</taxon>
        <taxon>Aspergillaceae</taxon>
        <taxon>Aspergillus</taxon>
        <taxon>Aspergillus subgen. Nidulantes</taxon>
    </lineage>
</organism>
<gene>
    <name evidence="2" type="ORF">BJX66DRAFT_297952</name>
</gene>
<feature type="compositionally biased region" description="Basic and acidic residues" evidence="1">
    <location>
        <begin position="29"/>
        <end position="43"/>
    </location>
</feature>
<feature type="compositionally biased region" description="Polar residues" evidence="1">
    <location>
        <begin position="97"/>
        <end position="114"/>
    </location>
</feature>
<reference evidence="2 3" key="1">
    <citation type="submission" date="2024-07" db="EMBL/GenBank/DDBJ databases">
        <title>Section-level genome sequencing and comparative genomics of Aspergillus sections Usti and Cavernicolus.</title>
        <authorList>
            <consortium name="Lawrence Berkeley National Laboratory"/>
            <person name="Nybo J.L."/>
            <person name="Vesth T.C."/>
            <person name="Theobald S."/>
            <person name="Frisvad J.C."/>
            <person name="Larsen T.O."/>
            <person name="Kjaerboelling I."/>
            <person name="Rothschild-Mancinelli K."/>
            <person name="Lyhne E.K."/>
            <person name="Kogle M.E."/>
            <person name="Barry K."/>
            <person name="Clum A."/>
            <person name="Na H."/>
            <person name="Ledsgaard L."/>
            <person name="Lin J."/>
            <person name="Lipzen A."/>
            <person name="Kuo A."/>
            <person name="Riley R."/>
            <person name="Mondo S."/>
            <person name="Labutti K."/>
            <person name="Haridas S."/>
            <person name="Pangalinan J."/>
            <person name="Salamov A.A."/>
            <person name="Simmons B.A."/>
            <person name="Magnuson J.K."/>
            <person name="Chen J."/>
            <person name="Drula E."/>
            <person name="Henrissat B."/>
            <person name="Wiebenga A."/>
            <person name="Lubbers R.J."/>
            <person name="Gomes A.C."/>
            <person name="Makela M.R."/>
            <person name="Stajich J."/>
            <person name="Grigoriev I.V."/>
            <person name="Mortensen U.H."/>
            <person name="De Vries R.P."/>
            <person name="Baker S.E."/>
            <person name="Andersen M.R."/>
        </authorList>
    </citation>
    <scope>NUCLEOTIDE SEQUENCE [LARGE SCALE GENOMIC DNA]</scope>
    <source>
        <strain evidence="2 3">CBS 209.92</strain>
    </source>
</reference>
<feature type="compositionally biased region" description="Basic and acidic residues" evidence="1">
    <location>
        <begin position="57"/>
        <end position="73"/>
    </location>
</feature>
<feature type="region of interest" description="Disordered" evidence="1">
    <location>
        <begin position="1"/>
        <end position="127"/>
    </location>
</feature>
<evidence type="ECO:0000256" key="1">
    <source>
        <dbReference type="SAM" id="MobiDB-lite"/>
    </source>
</evidence>
<dbReference type="Proteomes" id="UP001610563">
    <property type="component" value="Unassembled WGS sequence"/>
</dbReference>
<evidence type="ECO:0000313" key="2">
    <source>
        <dbReference type="EMBL" id="KAL2797508.1"/>
    </source>
</evidence>
<accession>A0ABR4GER5</accession>
<dbReference type="EMBL" id="JBFTWV010000019">
    <property type="protein sequence ID" value="KAL2797508.1"/>
    <property type="molecule type" value="Genomic_DNA"/>
</dbReference>